<dbReference type="eggNOG" id="COG1609">
    <property type="taxonomic scope" value="Bacteria"/>
</dbReference>
<dbReference type="InterPro" id="IPR028082">
    <property type="entry name" value="Peripla_BP_I"/>
</dbReference>
<reference evidence="6" key="1">
    <citation type="journal article" date="2013" name="Stand. Genomic Sci.">
        <title>Genome sequence of the Litoreibacter arenae type strain (DSM 19593(T)), a member of the Roseobacter clade isolated from sea sand.</title>
        <authorList>
            <person name="Riedel T."/>
            <person name="Fiebig A."/>
            <person name="Petersen J."/>
            <person name="Gronow S."/>
            <person name="Kyrpides N.C."/>
            <person name="Goker M."/>
            <person name="Klenk H.P."/>
        </authorList>
    </citation>
    <scope>NUCLEOTIDE SEQUENCE [LARGE SCALE GENOMIC DNA]</scope>
    <source>
        <strain evidence="6">DSM 19593</strain>
    </source>
</reference>
<keyword evidence="2" id="KW-0238">DNA-binding</keyword>
<evidence type="ECO:0000313" key="6">
    <source>
        <dbReference type="Proteomes" id="UP000015351"/>
    </source>
</evidence>
<dbReference type="InterPro" id="IPR046335">
    <property type="entry name" value="LacI/GalR-like_sensor"/>
</dbReference>
<dbReference type="Gene3D" id="3.40.50.2300">
    <property type="match status" value="2"/>
</dbReference>
<evidence type="ECO:0000313" key="5">
    <source>
        <dbReference type="EMBL" id="EPX80973.1"/>
    </source>
</evidence>
<dbReference type="GO" id="GO:0000976">
    <property type="term" value="F:transcription cis-regulatory region binding"/>
    <property type="evidence" value="ECO:0007669"/>
    <property type="project" value="TreeGrafter"/>
</dbReference>
<dbReference type="HOGENOM" id="CLU_037628_6_0_5"/>
<dbReference type="InterPro" id="IPR000843">
    <property type="entry name" value="HTH_LacI"/>
</dbReference>
<dbReference type="AlphaFoldDB" id="S9QMY0"/>
<dbReference type="Gene3D" id="1.10.260.40">
    <property type="entry name" value="lambda repressor-like DNA-binding domains"/>
    <property type="match status" value="1"/>
</dbReference>
<keyword evidence="1" id="KW-0805">Transcription regulation</keyword>
<proteinExistence type="predicted"/>
<comment type="caution">
    <text evidence="5">The sequence shown here is derived from an EMBL/GenBank/DDBJ whole genome shotgun (WGS) entry which is preliminary data.</text>
</comment>
<keyword evidence="3" id="KW-0804">Transcription</keyword>
<dbReference type="Pfam" id="PF00356">
    <property type="entry name" value="LacI"/>
    <property type="match status" value="1"/>
</dbReference>
<dbReference type="STRING" id="1123360.thalar_00418"/>
<sequence length="342" mass="36806">MDGGLMARKVTSLQVAERAGVSQSAVSRVFTRGASASPATVAKVKKAAAELGYRPNAMARAMITGKSRMIGLVVAYLENQFYPEAVERLSNALQERGYHVLMFMASPTAGDDVQSVMEEILDHQVEGIVLASVSMSSSLSTRCAEHGIPVVLFNREQDDPRMSAVTTNNYGGGFAIGTHFAELGHSRIGYIAGFEGASTQRDREQGFRDGLASAGLDLSAREVGNFIYADARAAALEMCAGTDRPEAIFVCNDHMAFAVMDALRFKLGLRVPEDISVAGFDDVPIAAWPAYDLTSYRQPINRMVAQTVEALMQRIEDPTRPAHRAKLEGALIQRGSTAPAKG</sequence>
<feature type="domain" description="HTH lacI-type" evidence="4">
    <location>
        <begin position="10"/>
        <end position="64"/>
    </location>
</feature>
<dbReference type="PANTHER" id="PTHR30146:SF109">
    <property type="entry name" value="HTH-TYPE TRANSCRIPTIONAL REGULATOR GALS"/>
    <property type="match status" value="1"/>
</dbReference>
<dbReference type="InterPro" id="IPR010982">
    <property type="entry name" value="Lambda_DNA-bd_dom_sf"/>
</dbReference>
<dbReference type="CDD" id="cd01392">
    <property type="entry name" value="HTH_LacI"/>
    <property type="match status" value="1"/>
</dbReference>
<dbReference type="CDD" id="cd06278">
    <property type="entry name" value="PBP1_LacI-like"/>
    <property type="match status" value="1"/>
</dbReference>
<dbReference type="EMBL" id="AONI01000006">
    <property type="protein sequence ID" value="EPX80973.1"/>
    <property type="molecule type" value="Genomic_DNA"/>
</dbReference>
<gene>
    <name evidence="5" type="ORF">thalar_00418</name>
</gene>
<dbReference type="PROSITE" id="PS50932">
    <property type="entry name" value="HTH_LACI_2"/>
    <property type="match status" value="1"/>
</dbReference>
<name>S9QMY0_9RHOB</name>
<dbReference type="SUPFAM" id="SSF47413">
    <property type="entry name" value="lambda repressor-like DNA-binding domains"/>
    <property type="match status" value="1"/>
</dbReference>
<dbReference type="SUPFAM" id="SSF53822">
    <property type="entry name" value="Periplasmic binding protein-like I"/>
    <property type="match status" value="1"/>
</dbReference>
<dbReference type="SMART" id="SM00354">
    <property type="entry name" value="HTH_LACI"/>
    <property type="match status" value="1"/>
</dbReference>
<evidence type="ECO:0000259" key="4">
    <source>
        <dbReference type="PROSITE" id="PS50932"/>
    </source>
</evidence>
<dbReference type="Proteomes" id="UP000015351">
    <property type="component" value="Unassembled WGS sequence"/>
</dbReference>
<organism evidence="5 6">
    <name type="scientific">Litoreibacter arenae DSM 19593</name>
    <dbReference type="NCBI Taxonomy" id="1123360"/>
    <lineage>
        <taxon>Bacteria</taxon>
        <taxon>Pseudomonadati</taxon>
        <taxon>Pseudomonadota</taxon>
        <taxon>Alphaproteobacteria</taxon>
        <taxon>Rhodobacterales</taxon>
        <taxon>Roseobacteraceae</taxon>
        <taxon>Litoreibacter</taxon>
    </lineage>
</organism>
<dbReference type="GO" id="GO:0003700">
    <property type="term" value="F:DNA-binding transcription factor activity"/>
    <property type="evidence" value="ECO:0007669"/>
    <property type="project" value="TreeGrafter"/>
</dbReference>
<dbReference type="Pfam" id="PF13377">
    <property type="entry name" value="Peripla_BP_3"/>
    <property type="match status" value="1"/>
</dbReference>
<evidence type="ECO:0000256" key="3">
    <source>
        <dbReference type="ARBA" id="ARBA00023163"/>
    </source>
</evidence>
<evidence type="ECO:0000256" key="1">
    <source>
        <dbReference type="ARBA" id="ARBA00023015"/>
    </source>
</evidence>
<protein>
    <submittedName>
        <fullName evidence="5">Maltose operon transcriptional repressor MalR, LacI family</fullName>
    </submittedName>
</protein>
<dbReference type="PANTHER" id="PTHR30146">
    <property type="entry name" value="LACI-RELATED TRANSCRIPTIONAL REPRESSOR"/>
    <property type="match status" value="1"/>
</dbReference>
<accession>S9QMY0</accession>
<evidence type="ECO:0000256" key="2">
    <source>
        <dbReference type="ARBA" id="ARBA00023125"/>
    </source>
</evidence>
<dbReference type="PATRIC" id="fig|1123360.3.peg.415"/>
<keyword evidence="6" id="KW-1185">Reference proteome</keyword>